<dbReference type="Proteomes" id="UP001187682">
    <property type="component" value="Unassembled WGS sequence"/>
</dbReference>
<dbReference type="PANTHER" id="PTHR16184:SF6">
    <property type="entry name" value="ELONGATOR COMPLEX PROTEIN 6"/>
    <property type="match status" value="1"/>
</dbReference>
<sequence>MSSRTPHLIAPYLPLPPSTLTLLTSVLGATTNWLLLRYLVHHLAPRIAGDDGEEPHGREGGEDGEGDTAVVLVSFMRDYAFWKEGAARLGLDLDLAARKSTFTFVDGLTSLSLPAPPPTNKPTKGRRSLRSPKLEDVTREIRAAVAELRRENGRVLLFIDQPDCYLAVAGGQITGLALNDAILSLREEVGATILTLSADDPFIDNQSTNLERSHAAFALSAAHEARAVLSCRMLDTGAASDVSGVLRITGGGADEAGEVEAHEYLYYVGSDWGAKVFERGQ</sequence>
<dbReference type="InterPro" id="IPR018627">
    <property type="entry name" value="ELP6"/>
</dbReference>
<dbReference type="Pfam" id="PF09807">
    <property type="entry name" value="ELP6"/>
    <property type="match status" value="1"/>
</dbReference>
<dbReference type="PANTHER" id="PTHR16184">
    <property type="entry name" value="ELONGATOR COMPLEX PROTEIN 6"/>
    <property type="match status" value="1"/>
</dbReference>
<feature type="region of interest" description="Disordered" evidence="3">
    <location>
        <begin position="113"/>
        <end position="132"/>
    </location>
</feature>
<evidence type="ECO:0000313" key="4">
    <source>
        <dbReference type="EMBL" id="SPO03782.1"/>
    </source>
</evidence>
<dbReference type="GO" id="GO:0033588">
    <property type="term" value="C:elongator holoenzyme complex"/>
    <property type="evidence" value="ECO:0007669"/>
    <property type="project" value="InterPro"/>
</dbReference>
<proteinExistence type="inferred from homology"/>
<dbReference type="InterPro" id="IPR027417">
    <property type="entry name" value="P-loop_NTPase"/>
</dbReference>
<gene>
    <name evidence="4" type="ORF">DNG_06465</name>
</gene>
<comment type="pathway">
    <text evidence="1">tRNA modification; 5-methoxycarbonylmethyl-2-thiouridine-tRNA biosynthesis.</text>
</comment>
<dbReference type="GO" id="GO:0002098">
    <property type="term" value="P:tRNA wobble uridine modification"/>
    <property type="evidence" value="ECO:0007669"/>
    <property type="project" value="InterPro"/>
</dbReference>
<dbReference type="Gene3D" id="3.40.50.300">
    <property type="entry name" value="P-loop containing nucleotide triphosphate hydrolases"/>
    <property type="match status" value="1"/>
</dbReference>
<comment type="caution">
    <text evidence="4">The sequence shown here is derived from an EMBL/GenBank/DDBJ whole genome shotgun (WGS) entry which is preliminary data.</text>
</comment>
<name>A0AAE8SXB6_9PEZI</name>
<evidence type="ECO:0008006" key="6">
    <source>
        <dbReference type="Google" id="ProtNLM"/>
    </source>
</evidence>
<organism evidence="4 5">
    <name type="scientific">Cephalotrichum gorgonifer</name>
    <dbReference type="NCBI Taxonomy" id="2041049"/>
    <lineage>
        <taxon>Eukaryota</taxon>
        <taxon>Fungi</taxon>
        <taxon>Dikarya</taxon>
        <taxon>Ascomycota</taxon>
        <taxon>Pezizomycotina</taxon>
        <taxon>Sordariomycetes</taxon>
        <taxon>Hypocreomycetidae</taxon>
        <taxon>Microascales</taxon>
        <taxon>Microascaceae</taxon>
        <taxon>Cephalotrichum</taxon>
    </lineage>
</organism>
<dbReference type="EMBL" id="ONZQ02000009">
    <property type="protein sequence ID" value="SPO03782.1"/>
    <property type="molecule type" value="Genomic_DNA"/>
</dbReference>
<protein>
    <recommendedName>
        <fullName evidence="6">Elongator complex protein 6</fullName>
    </recommendedName>
</protein>
<evidence type="ECO:0000256" key="2">
    <source>
        <dbReference type="ARBA" id="ARBA00008837"/>
    </source>
</evidence>
<dbReference type="CDD" id="cd19495">
    <property type="entry name" value="Elp6"/>
    <property type="match status" value="1"/>
</dbReference>
<reference evidence="4" key="1">
    <citation type="submission" date="2018-03" db="EMBL/GenBank/DDBJ databases">
        <authorList>
            <person name="Guldener U."/>
        </authorList>
    </citation>
    <scope>NUCLEOTIDE SEQUENCE</scope>
</reference>
<keyword evidence="5" id="KW-1185">Reference proteome</keyword>
<evidence type="ECO:0000256" key="1">
    <source>
        <dbReference type="ARBA" id="ARBA00005043"/>
    </source>
</evidence>
<evidence type="ECO:0000256" key="3">
    <source>
        <dbReference type="SAM" id="MobiDB-lite"/>
    </source>
</evidence>
<dbReference type="AlphaFoldDB" id="A0AAE8SXB6"/>
<evidence type="ECO:0000313" key="5">
    <source>
        <dbReference type="Proteomes" id="UP001187682"/>
    </source>
</evidence>
<comment type="similarity">
    <text evidence="2">Belongs to the ELP6 family.</text>
</comment>
<accession>A0AAE8SXB6</accession>